<evidence type="ECO:0000313" key="1">
    <source>
        <dbReference type="EMBL" id="OMP13203.1"/>
    </source>
</evidence>
<reference evidence="2" key="1">
    <citation type="submission" date="2013-09" db="EMBL/GenBank/DDBJ databases">
        <title>Corchorus olitorius genome sequencing.</title>
        <authorList>
            <person name="Alam M."/>
            <person name="Haque M.S."/>
            <person name="Islam M.S."/>
            <person name="Emdad E.M."/>
            <person name="Islam M.M."/>
            <person name="Ahmed B."/>
            <person name="Halim A."/>
            <person name="Hossen Q.M.M."/>
            <person name="Hossain M.Z."/>
            <person name="Ahmed R."/>
            <person name="Khan M.M."/>
            <person name="Islam R."/>
            <person name="Rashid M.M."/>
            <person name="Khan S.A."/>
            <person name="Rahman M.S."/>
            <person name="Alam M."/>
            <person name="Yahiya A.S."/>
            <person name="Khan M.S."/>
            <person name="Azam M.S."/>
            <person name="Haque T."/>
            <person name="Lashkar M.Z.H."/>
            <person name="Akhand A.I."/>
            <person name="Morshed G."/>
            <person name="Roy S."/>
            <person name="Uddin K.S."/>
            <person name="Rabeya T."/>
            <person name="Hossain A.S."/>
            <person name="Chowdhury A."/>
            <person name="Snigdha A.R."/>
            <person name="Mortoza M.S."/>
            <person name="Matin S.A."/>
            <person name="Hoque S.M.E."/>
            <person name="Islam M.K."/>
            <person name="Roy D.K."/>
            <person name="Haider R."/>
            <person name="Moosa M.M."/>
            <person name="Elias S.M."/>
            <person name="Hasan A.M."/>
            <person name="Jahan S."/>
            <person name="Shafiuddin M."/>
            <person name="Mahmood N."/>
            <person name="Shommy N.S."/>
        </authorList>
    </citation>
    <scope>NUCLEOTIDE SEQUENCE [LARGE SCALE GENOMIC DNA]</scope>
    <source>
        <strain evidence="2">cv. O-4</strain>
    </source>
</reference>
<evidence type="ECO:0000313" key="2">
    <source>
        <dbReference type="Proteomes" id="UP000187203"/>
    </source>
</evidence>
<name>A0A1R3L1H8_9ROSI</name>
<dbReference type="AlphaFoldDB" id="A0A1R3L1H8"/>
<protein>
    <submittedName>
        <fullName evidence="1">Uncharacterized protein</fullName>
    </submittedName>
</protein>
<comment type="caution">
    <text evidence="1">The sequence shown here is derived from an EMBL/GenBank/DDBJ whole genome shotgun (WGS) entry which is preliminary data.</text>
</comment>
<accession>A0A1R3L1H8</accession>
<proteinExistence type="predicted"/>
<sequence length="84" mass="9339">MCAAAVADDRVREPIRAALRHCYPKSTTGSLVWEIQSSDGPCPSRITSGSCVLRQVCHRRAQPNALISAYAPGRQKKPRRKSRY</sequence>
<dbReference type="EMBL" id="AWUE01004882">
    <property type="protein sequence ID" value="OMP13203.1"/>
    <property type="molecule type" value="Genomic_DNA"/>
</dbReference>
<dbReference type="Proteomes" id="UP000187203">
    <property type="component" value="Unassembled WGS sequence"/>
</dbReference>
<keyword evidence="2" id="KW-1185">Reference proteome</keyword>
<organism evidence="1 2">
    <name type="scientific">Corchorus olitorius</name>
    <dbReference type="NCBI Taxonomy" id="93759"/>
    <lineage>
        <taxon>Eukaryota</taxon>
        <taxon>Viridiplantae</taxon>
        <taxon>Streptophyta</taxon>
        <taxon>Embryophyta</taxon>
        <taxon>Tracheophyta</taxon>
        <taxon>Spermatophyta</taxon>
        <taxon>Magnoliopsida</taxon>
        <taxon>eudicotyledons</taxon>
        <taxon>Gunneridae</taxon>
        <taxon>Pentapetalae</taxon>
        <taxon>rosids</taxon>
        <taxon>malvids</taxon>
        <taxon>Malvales</taxon>
        <taxon>Malvaceae</taxon>
        <taxon>Grewioideae</taxon>
        <taxon>Apeibeae</taxon>
        <taxon>Corchorus</taxon>
    </lineage>
</organism>
<gene>
    <name evidence="1" type="ORF">COLO4_02093</name>
</gene>